<organism evidence="1 2">
    <name type="scientific">Flavobacterium plurextorum</name>
    <dbReference type="NCBI Taxonomy" id="1114867"/>
    <lineage>
        <taxon>Bacteria</taxon>
        <taxon>Pseudomonadati</taxon>
        <taxon>Bacteroidota</taxon>
        <taxon>Flavobacteriia</taxon>
        <taxon>Flavobacteriales</taxon>
        <taxon>Flavobacteriaceae</taxon>
        <taxon>Flavobacterium</taxon>
    </lineage>
</organism>
<protein>
    <recommendedName>
        <fullName evidence="3">DUF4252 domain-containing protein</fullName>
    </recommendedName>
</protein>
<dbReference type="Proteomes" id="UP000198381">
    <property type="component" value="Unassembled WGS sequence"/>
</dbReference>
<comment type="caution">
    <text evidence="1">The sequence shown here is derived from an EMBL/GenBank/DDBJ whole genome shotgun (WGS) entry which is preliminary data.</text>
</comment>
<reference evidence="1 2" key="1">
    <citation type="submission" date="2016-11" db="EMBL/GenBank/DDBJ databases">
        <title>Whole genomes of Flavobacteriaceae.</title>
        <authorList>
            <person name="Stine C."/>
            <person name="Li C."/>
            <person name="Tadesse D."/>
        </authorList>
    </citation>
    <scope>NUCLEOTIDE SEQUENCE [LARGE SCALE GENOMIC DNA]</scope>
    <source>
        <strain evidence="1 2">CCUG 60112</strain>
    </source>
</reference>
<name>A0ABX4CYP7_9FLAO</name>
<evidence type="ECO:0000313" key="1">
    <source>
        <dbReference type="EMBL" id="OXB09719.1"/>
    </source>
</evidence>
<proteinExistence type="predicted"/>
<sequence length="171" mass="19420">MKKTTLLVIILFIFFGCKKEVEDAFTFDSLVLSSAGLDEDNSIKFTNSDTVFFQRRYPGPTENFYAVIANHQKIKLKKQLQRLNLKKFKSEYTQENLCDGGASLINISINGKTKSIFIYGHVAPEKLYSFIDSLGTFKKNLKFRTTKQVIDFGDLNAILPPPPPPLKTKTK</sequence>
<evidence type="ECO:0008006" key="3">
    <source>
        <dbReference type="Google" id="ProtNLM"/>
    </source>
</evidence>
<dbReference type="PROSITE" id="PS51257">
    <property type="entry name" value="PROKAR_LIPOPROTEIN"/>
    <property type="match status" value="1"/>
</dbReference>
<dbReference type="EMBL" id="MUHD01000011">
    <property type="protein sequence ID" value="OXB09719.1"/>
    <property type="molecule type" value="Genomic_DNA"/>
</dbReference>
<keyword evidence="2" id="KW-1185">Reference proteome</keyword>
<dbReference type="RefSeq" id="WP_089057208.1">
    <property type="nucleotide sequence ID" value="NZ_MUHD01000011.1"/>
</dbReference>
<evidence type="ECO:0000313" key="2">
    <source>
        <dbReference type="Proteomes" id="UP000198381"/>
    </source>
</evidence>
<gene>
    <name evidence="1" type="ORF">B0A81_06200</name>
</gene>
<accession>A0ABX4CYP7</accession>